<dbReference type="Pfam" id="PF03475">
    <property type="entry name" value="YiiM_3-alpha"/>
    <property type="match status" value="1"/>
</dbReference>
<dbReference type="Pfam" id="PF03473">
    <property type="entry name" value="MOSC"/>
    <property type="match status" value="1"/>
</dbReference>
<dbReference type="Gene3D" id="2.40.33.20">
    <property type="entry name" value="PK beta-barrel domain-like"/>
    <property type="match status" value="1"/>
</dbReference>
<dbReference type="GO" id="GO:0030170">
    <property type="term" value="F:pyridoxal phosphate binding"/>
    <property type="evidence" value="ECO:0007669"/>
    <property type="project" value="InterPro"/>
</dbReference>
<dbReference type="GO" id="GO:0003824">
    <property type="term" value="F:catalytic activity"/>
    <property type="evidence" value="ECO:0007669"/>
    <property type="project" value="InterPro"/>
</dbReference>
<protein>
    <submittedName>
        <fullName evidence="2">Molybdenum cofactor sulfurase</fullName>
    </submittedName>
</protein>
<gene>
    <name evidence="2" type="ORF">CQU01_04120</name>
</gene>
<dbReference type="PANTHER" id="PTHR30212:SF2">
    <property type="entry name" value="PROTEIN YIIM"/>
    <property type="match status" value="1"/>
</dbReference>
<feature type="domain" description="MOSC" evidence="1">
    <location>
        <begin position="37"/>
        <end position="172"/>
    </location>
</feature>
<dbReference type="Proteomes" id="UP000321491">
    <property type="component" value="Unassembled WGS sequence"/>
</dbReference>
<name>A0A511UUC7_9BACI</name>
<sequence length="236" mass="27133">MNEPFVHKVFTGKVKRLGDPDAKDAFDREWETGMFKEAVDNQIWLTKTGLKGDEVADTKNHGGPEKALFAYPVGHYAFWKEELNNDSIEMGSMGENLAVLEMDEFSVCIGDTYQFGDAVIQVSQPRRPCWKPARRLRVIDFALRTQESGKTGWYFRVLKEGLIISGIDLELLERPYPEWTIAACNEIMYFRKDDLRAASELASCPLLAENWRRTLKNRLLGRESIIDKRVFGPNRH</sequence>
<dbReference type="InterPro" id="IPR011037">
    <property type="entry name" value="Pyrv_Knase-like_insert_dom_sf"/>
</dbReference>
<dbReference type="PANTHER" id="PTHR30212">
    <property type="entry name" value="PROTEIN YIIM"/>
    <property type="match status" value="1"/>
</dbReference>
<dbReference type="SUPFAM" id="SSF50800">
    <property type="entry name" value="PK beta-barrel domain-like"/>
    <property type="match status" value="1"/>
</dbReference>
<organism evidence="2 3">
    <name type="scientific">Cerasibacillus quisquiliarum</name>
    <dbReference type="NCBI Taxonomy" id="227865"/>
    <lineage>
        <taxon>Bacteria</taxon>
        <taxon>Bacillati</taxon>
        <taxon>Bacillota</taxon>
        <taxon>Bacilli</taxon>
        <taxon>Bacillales</taxon>
        <taxon>Bacillaceae</taxon>
        <taxon>Cerasibacillus</taxon>
    </lineage>
</organism>
<dbReference type="RefSeq" id="WP_146935216.1">
    <property type="nucleotide sequence ID" value="NZ_BJXW01000007.1"/>
</dbReference>
<dbReference type="OrthoDB" id="9786134at2"/>
<proteinExistence type="predicted"/>
<comment type="caution">
    <text evidence="2">The sequence shown here is derived from an EMBL/GenBank/DDBJ whole genome shotgun (WGS) entry which is preliminary data.</text>
</comment>
<evidence type="ECO:0000259" key="1">
    <source>
        <dbReference type="PROSITE" id="PS51340"/>
    </source>
</evidence>
<evidence type="ECO:0000313" key="3">
    <source>
        <dbReference type="Proteomes" id="UP000321491"/>
    </source>
</evidence>
<dbReference type="AlphaFoldDB" id="A0A511UUC7"/>
<dbReference type="InterPro" id="IPR005302">
    <property type="entry name" value="MoCF_Sase_C"/>
</dbReference>
<accession>A0A511UUC7</accession>
<reference evidence="2 3" key="1">
    <citation type="submission" date="2019-07" db="EMBL/GenBank/DDBJ databases">
        <title>Whole genome shotgun sequence of Cerasibacillus quisquiliarum NBRC 102429.</title>
        <authorList>
            <person name="Hosoyama A."/>
            <person name="Uohara A."/>
            <person name="Ohji S."/>
            <person name="Ichikawa N."/>
        </authorList>
    </citation>
    <scope>NUCLEOTIDE SEQUENCE [LARGE SCALE GENOMIC DNA]</scope>
    <source>
        <strain evidence="2 3">NBRC 102429</strain>
    </source>
</reference>
<dbReference type="EMBL" id="BJXW01000007">
    <property type="protein sequence ID" value="GEN30174.1"/>
    <property type="molecule type" value="Genomic_DNA"/>
</dbReference>
<keyword evidence="3" id="KW-1185">Reference proteome</keyword>
<evidence type="ECO:0000313" key="2">
    <source>
        <dbReference type="EMBL" id="GEN30174.1"/>
    </source>
</evidence>
<dbReference type="GO" id="GO:0030151">
    <property type="term" value="F:molybdenum ion binding"/>
    <property type="evidence" value="ECO:0007669"/>
    <property type="project" value="InterPro"/>
</dbReference>
<dbReference type="PROSITE" id="PS51340">
    <property type="entry name" value="MOSC"/>
    <property type="match status" value="1"/>
</dbReference>
<dbReference type="InterPro" id="IPR052353">
    <property type="entry name" value="Benzoxazolinone_Detox_Enz"/>
</dbReference>
<dbReference type="InterPro" id="IPR005163">
    <property type="entry name" value="Tri_helical_YiiM-like"/>
</dbReference>